<feature type="compositionally biased region" description="Polar residues" evidence="1">
    <location>
        <begin position="1"/>
        <end position="11"/>
    </location>
</feature>
<dbReference type="Proteomes" id="UP001054945">
    <property type="component" value="Unassembled WGS sequence"/>
</dbReference>
<keyword evidence="3" id="KW-1185">Reference proteome</keyword>
<dbReference type="AlphaFoldDB" id="A0AAV4YB08"/>
<reference evidence="2 3" key="1">
    <citation type="submission" date="2021-06" db="EMBL/GenBank/DDBJ databases">
        <title>Caerostris extrusa draft genome.</title>
        <authorList>
            <person name="Kono N."/>
            <person name="Arakawa K."/>
        </authorList>
    </citation>
    <scope>NUCLEOTIDE SEQUENCE [LARGE SCALE GENOMIC DNA]</scope>
</reference>
<proteinExistence type="predicted"/>
<accession>A0AAV4YB08</accession>
<dbReference type="EMBL" id="BPLR01019094">
    <property type="protein sequence ID" value="GIZ04498.1"/>
    <property type="molecule type" value="Genomic_DNA"/>
</dbReference>
<protein>
    <submittedName>
        <fullName evidence="2">Uncharacterized protein</fullName>
    </submittedName>
</protein>
<feature type="region of interest" description="Disordered" evidence="1">
    <location>
        <begin position="1"/>
        <end position="45"/>
    </location>
</feature>
<evidence type="ECO:0000313" key="2">
    <source>
        <dbReference type="EMBL" id="GIZ04498.1"/>
    </source>
</evidence>
<evidence type="ECO:0000256" key="1">
    <source>
        <dbReference type="SAM" id="MobiDB-lite"/>
    </source>
</evidence>
<name>A0AAV4YB08_CAEEX</name>
<organism evidence="2 3">
    <name type="scientific">Caerostris extrusa</name>
    <name type="common">Bark spider</name>
    <name type="synonym">Caerostris bankana</name>
    <dbReference type="NCBI Taxonomy" id="172846"/>
    <lineage>
        <taxon>Eukaryota</taxon>
        <taxon>Metazoa</taxon>
        <taxon>Ecdysozoa</taxon>
        <taxon>Arthropoda</taxon>
        <taxon>Chelicerata</taxon>
        <taxon>Arachnida</taxon>
        <taxon>Araneae</taxon>
        <taxon>Araneomorphae</taxon>
        <taxon>Entelegynae</taxon>
        <taxon>Araneoidea</taxon>
        <taxon>Araneidae</taxon>
        <taxon>Caerostris</taxon>
    </lineage>
</organism>
<gene>
    <name evidence="2" type="ORF">CEXT_709231</name>
</gene>
<evidence type="ECO:0000313" key="3">
    <source>
        <dbReference type="Proteomes" id="UP001054945"/>
    </source>
</evidence>
<sequence>MPASLSPTASPKPTRLRRMHARPGALRLSTRKRGATPEDSLRATSGGLRAPPIWRNLREGLPLAILGRYLNVALRNGIWRAFPPQVPYVIKWRQPERNSHFLHLSLYNIAAIAAKRSIAAGFDIRQATQTTVHPKLSSAWAEDEEEEKGGGIKNKVLHCTWVLSTSLAPPQGIRTTHTMVRRCTIVQACTLTSIPPTTTLVSVPVVLRVESPPLPLMKVNTQQPAPVQGWALLH</sequence>
<comment type="caution">
    <text evidence="2">The sequence shown here is derived from an EMBL/GenBank/DDBJ whole genome shotgun (WGS) entry which is preliminary data.</text>
</comment>